<proteinExistence type="inferred from homology"/>
<organism evidence="6 7">
    <name type="scientific">Novosphingobium flavum</name>
    <dbReference type="NCBI Taxonomy" id="1778672"/>
    <lineage>
        <taxon>Bacteria</taxon>
        <taxon>Pseudomonadati</taxon>
        <taxon>Pseudomonadota</taxon>
        <taxon>Alphaproteobacteria</taxon>
        <taxon>Sphingomonadales</taxon>
        <taxon>Sphingomonadaceae</taxon>
        <taxon>Novosphingobium</taxon>
    </lineage>
</organism>
<reference evidence="6 7" key="1">
    <citation type="submission" date="2020-08" db="EMBL/GenBank/DDBJ databases">
        <title>The genome sequence of type strain Novosphingobium flavum NBRC 111647.</title>
        <authorList>
            <person name="Liu Y."/>
        </authorList>
    </citation>
    <scope>NUCLEOTIDE SEQUENCE [LARGE SCALE GENOMIC DNA]</scope>
    <source>
        <strain evidence="6 7">NBRC 111647</strain>
    </source>
</reference>
<dbReference type="Proteomes" id="UP000566813">
    <property type="component" value="Unassembled WGS sequence"/>
</dbReference>
<keyword evidence="4" id="KW-0804">Transcription</keyword>
<evidence type="ECO:0000313" key="6">
    <source>
        <dbReference type="EMBL" id="MBC2666134.1"/>
    </source>
</evidence>
<dbReference type="PRINTS" id="PR00039">
    <property type="entry name" value="HTHLYSR"/>
</dbReference>
<name>A0A7X1KM08_9SPHN</name>
<keyword evidence="7" id="KW-1185">Reference proteome</keyword>
<evidence type="ECO:0000256" key="2">
    <source>
        <dbReference type="ARBA" id="ARBA00023015"/>
    </source>
</evidence>
<dbReference type="EMBL" id="JACLAW010000008">
    <property type="protein sequence ID" value="MBC2666134.1"/>
    <property type="molecule type" value="Genomic_DNA"/>
</dbReference>
<dbReference type="RefSeq" id="WP_185664436.1">
    <property type="nucleotide sequence ID" value="NZ_JACLAW010000008.1"/>
</dbReference>
<dbReference type="InterPro" id="IPR036390">
    <property type="entry name" value="WH_DNA-bd_sf"/>
</dbReference>
<dbReference type="Gene3D" id="1.10.10.10">
    <property type="entry name" value="Winged helix-like DNA-binding domain superfamily/Winged helix DNA-binding domain"/>
    <property type="match status" value="1"/>
</dbReference>
<comment type="caution">
    <text evidence="6">The sequence shown here is derived from an EMBL/GenBank/DDBJ whole genome shotgun (WGS) entry which is preliminary data.</text>
</comment>
<evidence type="ECO:0000256" key="1">
    <source>
        <dbReference type="ARBA" id="ARBA00009437"/>
    </source>
</evidence>
<dbReference type="SUPFAM" id="SSF53850">
    <property type="entry name" value="Periplasmic binding protein-like II"/>
    <property type="match status" value="1"/>
</dbReference>
<dbReference type="Gene3D" id="3.40.190.10">
    <property type="entry name" value="Periplasmic binding protein-like II"/>
    <property type="match status" value="2"/>
</dbReference>
<evidence type="ECO:0000259" key="5">
    <source>
        <dbReference type="PROSITE" id="PS50931"/>
    </source>
</evidence>
<dbReference type="PANTHER" id="PTHR30126">
    <property type="entry name" value="HTH-TYPE TRANSCRIPTIONAL REGULATOR"/>
    <property type="match status" value="1"/>
</dbReference>
<accession>A0A7X1KM08</accession>
<dbReference type="GO" id="GO:0000976">
    <property type="term" value="F:transcription cis-regulatory region binding"/>
    <property type="evidence" value="ECO:0007669"/>
    <property type="project" value="TreeGrafter"/>
</dbReference>
<dbReference type="InterPro" id="IPR036388">
    <property type="entry name" value="WH-like_DNA-bd_sf"/>
</dbReference>
<dbReference type="PANTHER" id="PTHR30126:SF39">
    <property type="entry name" value="HTH-TYPE TRANSCRIPTIONAL REGULATOR CYSL"/>
    <property type="match status" value="1"/>
</dbReference>
<feature type="domain" description="HTH lysR-type" evidence="5">
    <location>
        <begin position="1"/>
        <end position="58"/>
    </location>
</feature>
<dbReference type="InterPro" id="IPR005119">
    <property type="entry name" value="LysR_subst-bd"/>
</dbReference>
<dbReference type="Pfam" id="PF00126">
    <property type="entry name" value="HTH_1"/>
    <property type="match status" value="1"/>
</dbReference>
<dbReference type="Pfam" id="PF03466">
    <property type="entry name" value="LysR_substrate"/>
    <property type="match status" value="1"/>
</dbReference>
<evidence type="ECO:0000256" key="4">
    <source>
        <dbReference type="ARBA" id="ARBA00023163"/>
    </source>
</evidence>
<protein>
    <submittedName>
        <fullName evidence="6">LysR family transcriptional regulator</fullName>
    </submittedName>
</protein>
<sequence length="304" mass="32902">MSLQHLRTFVEVYRQRSISAAARNLGLTQPAVSQQVAALEASLERTLFERHARGVVPTLTADDLAASLGDSLDLAEAALYSARARSSDMRGAVRLIGIGDFLADIVAPRLLAPLRAGHRVHLQSGDREDVRTGLLEGHHDLGIVGVPVQDRRLRGALLHEEPIRLVASPAAMSRITAAADLASGLIAEPFLAYSLERPLADQWLTANRLSLPLPAPALIGLDLRCLRGMLLRDFGWTVLPGYQCSEEIAQGSLIELPPPVVRPVQGYYLAWTPAALRRPRVAAIRQALLDSRDEPAPTGAPKMT</sequence>
<dbReference type="PROSITE" id="PS50931">
    <property type="entry name" value="HTH_LYSR"/>
    <property type="match status" value="1"/>
</dbReference>
<gene>
    <name evidence="6" type="ORF">H7F51_11455</name>
</gene>
<dbReference type="SUPFAM" id="SSF46785">
    <property type="entry name" value="Winged helix' DNA-binding domain"/>
    <property type="match status" value="1"/>
</dbReference>
<dbReference type="CDD" id="cd05466">
    <property type="entry name" value="PBP2_LTTR_substrate"/>
    <property type="match status" value="1"/>
</dbReference>
<dbReference type="GO" id="GO:0003700">
    <property type="term" value="F:DNA-binding transcription factor activity"/>
    <property type="evidence" value="ECO:0007669"/>
    <property type="project" value="InterPro"/>
</dbReference>
<evidence type="ECO:0000313" key="7">
    <source>
        <dbReference type="Proteomes" id="UP000566813"/>
    </source>
</evidence>
<dbReference type="InterPro" id="IPR000847">
    <property type="entry name" value="LysR_HTH_N"/>
</dbReference>
<keyword evidence="3" id="KW-0238">DNA-binding</keyword>
<dbReference type="AlphaFoldDB" id="A0A7X1KM08"/>
<keyword evidence="2" id="KW-0805">Transcription regulation</keyword>
<comment type="similarity">
    <text evidence="1">Belongs to the LysR transcriptional regulatory family.</text>
</comment>
<evidence type="ECO:0000256" key="3">
    <source>
        <dbReference type="ARBA" id="ARBA00023125"/>
    </source>
</evidence>